<dbReference type="EMBL" id="AUZX01001366">
    <property type="protein sequence ID" value="EQD79288.1"/>
    <property type="molecule type" value="Genomic_DNA"/>
</dbReference>
<dbReference type="CDD" id="cd10918">
    <property type="entry name" value="CE4_NodB_like_5s_6s"/>
    <property type="match status" value="1"/>
</dbReference>
<comment type="caution">
    <text evidence="4">The sequence shown here is derived from an EMBL/GenBank/DDBJ whole genome shotgun (WGS) entry which is preliminary data.</text>
</comment>
<reference evidence="4" key="2">
    <citation type="journal article" date="2014" name="ISME J.">
        <title>Microbial stratification in low pH oxic and suboxic macroscopic growths along an acid mine drainage.</title>
        <authorList>
            <person name="Mendez-Garcia C."/>
            <person name="Mesa V."/>
            <person name="Sprenger R.R."/>
            <person name="Richter M."/>
            <person name="Diez M.S."/>
            <person name="Solano J."/>
            <person name="Bargiela R."/>
            <person name="Golyshina O.V."/>
            <person name="Manteca A."/>
            <person name="Ramos J.L."/>
            <person name="Gallego J.R."/>
            <person name="Llorente I."/>
            <person name="Martins Dos Santos V.A."/>
            <person name="Jensen O.N."/>
            <person name="Pelaez A.I."/>
            <person name="Sanchez J."/>
            <person name="Ferrer M."/>
        </authorList>
    </citation>
    <scope>NUCLEOTIDE SEQUENCE</scope>
</reference>
<accession>T1CCY8</accession>
<proteinExistence type="predicted"/>
<dbReference type="AlphaFoldDB" id="T1CCY8"/>
<comment type="subcellular location">
    <subcellularLocation>
        <location evidence="1">Secreted</location>
    </subcellularLocation>
</comment>
<evidence type="ECO:0000256" key="1">
    <source>
        <dbReference type="ARBA" id="ARBA00004613"/>
    </source>
</evidence>
<keyword evidence="2" id="KW-0732">Signal</keyword>
<organism evidence="4">
    <name type="scientific">mine drainage metagenome</name>
    <dbReference type="NCBI Taxonomy" id="410659"/>
    <lineage>
        <taxon>unclassified sequences</taxon>
        <taxon>metagenomes</taxon>
        <taxon>ecological metagenomes</taxon>
    </lineage>
</organism>
<evidence type="ECO:0000313" key="4">
    <source>
        <dbReference type="EMBL" id="EQD79288.1"/>
    </source>
</evidence>
<feature type="domain" description="NodB homology" evidence="3">
    <location>
        <begin position="9"/>
        <end position="48"/>
    </location>
</feature>
<protein>
    <submittedName>
        <fullName evidence="4">Polysaccharide deacetylase family protein</fullName>
    </submittedName>
</protein>
<dbReference type="GO" id="GO:0005975">
    <property type="term" value="P:carbohydrate metabolic process"/>
    <property type="evidence" value="ECO:0007669"/>
    <property type="project" value="InterPro"/>
</dbReference>
<dbReference type="SUPFAM" id="SSF88713">
    <property type="entry name" value="Glycoside hydrolase/deacetylase"/>
    <property type="match status" value="1"/>
</dbReference>
<evidence type="ECO:0000256" key="2">
    <source>
        <dbReference type="ARBA" id="ARBA00022729"/>
    </source>
</evidence>
<dbReference type="Gene3D" id="3.20.20.370">
    <property type="entry name" value="Glycoside hydrolase/deacetylase"/>
    <property type="match status" value="1"/>
</dbReference>
<gene>
    <name evidence="4" type="ORF">B1A_01814</name>
</gene>
<name>T1CCY8_9ZZZZ</name>
<dbReference type="PANTHER" id="PTHR34216">
    <property type="match status" value="1"/>
</dbReference>
<reference evidence="4" key="1">
    <citation type="submission" date="2013-08" db="EMBL/GenBank/DDBJ databases">
        <authorList>
            <person name="Mendez C."/>
            <person name="Richter M."/>
            <person name="Ferrer M."/>
            <person name="Sanchez J."/>
        </authorList>
    </citation>
    <scope>NUCLEOTIDE SEQUENCE</scope>
</reference>
<dbReference type="InterPro" id="IPR011330">
    <property type="entry name" value="Glyco_hydro/deAcase_b/a-brl"/>
</dbReference>
<dbReference type="PANTHER" id="PTHR34216:SF3">
    <property type="entry name" value="POLY-BETA-1,6-N-ACETYL-D-GLUCOSAMINE N-DEACETYLASE"/>
    <property type="match status" value="1"/>
</dbReference>
<dbReference type="InterPro" id="IPR002509">
    <property type="entry name" value="NODB_dom"/>
</dbReference>
<evidence type="ECO:0000259" key="3">
    <source>
        <dbReference type="Pfam" id="PF01522"/>
    </source>
</evidence>
<dbReference type="InterPro" id="IPR051398">
    <property type="entry name" value="Polysacch_Deacetylase"/>
</dbReference>
<dbReference type="GO" id="GO:0016810">
    <property type="term" value="F:hydrolase activity, acting on carbon-nitrogen (but not peptide) bonds"/>
    <property type="evidence" value="ECO:0007669"/>
    <property type="project" value="InterPro"/>
</dbReference>
<feature type="non-terminal residue" evidence="4">
    <location>
        <position position="1"/>
    </location>
</feature>
<dbReference type="Pfam" id="PF01522">
    <property type="entry name" value="Polysacc_deac_1"/>
    <property type="match status" value="1"/>
</dbReference>
<dbReference type="GO" id="GO:0005576">
    <property type="term" value="C:extracellular region"/>
    <property type="evidence" value="ECO:0007669"/>
    <property type="project" value="UniProtKB-SubCell"/>
</dbReference>
<sequence length="88" mass="10098">EGVLIGELIASKAYIEDFLKKKVNFFSYPYGRYNANIMRAVKNAGYQCAFTTNKGKVAVGDNLYELKRISINGYNRIFNFIYKIQTPI</sequence>